<evidence type="ECO:0000313" key="1">
    <source>
        <dbReference type="EMBL" id="ERN02291.1"/>
    </source>
</evidence>
<dbReference type="Proteomes" id="UP000017836">
    <property type="component" value="Unassembled WGS sequence"/>
</dbReference>
<dbReference type="EMBL" id="KI394648">
    <property type="protein sequence ID" value="ERN02291.1"/>
    <property type="molecule type" value="Genomic_DNA"/>
</dbReference>
<name>W1P3Z2_AMBTC</name>
<keyword evidence="2" id="KW-1185">Reference proteome</keyword>
<proteinExistence type="predicted"/>
<dbReference type="HOGENOM" id="CLU_135846_0_0_1"/>
<evidence type="ECO:0000313" key="2">
    <source>
        <dbReference type="Proteomes" id="UP000017836"/>
    </source>
</evidence>
<dbReference type="Gramene" id="ERN02291">
    <property type="protein sequence ID" value="ERN02291"/>
    <property type="gene ID" value="AMTR_s00084p00075780"/>
</dbReference>
<sequence>MIGQSGYIPQESPISILKLRQGDTLLLLLAYNSSSPTPSFLYPRSHLSHIGILIDGANHNGSPGRANLIGCLRKAKLMADSNREIGHHQKHANYVNRHPESLIRRRVNNRDGLNSHKSLVDLEIKKGYVKV</sequence>
<organism evidence="1 2">
    <name type="scientific">Amborella trichopoda</name>
    <dbReference type="NCBI Taxonomy" id="13333"/>
    <lineage>
        <taxon>Eukaryota</taxon>
        <taxon>Viridiplantae</taxon>
        <taxon>Streptophyta</taxon>
        <taxon>Embryophyta</taxon>
        <taxon>Tracheophyta</taxon>
        <taxon>Spermatophyta</taxon>
        <taxon>Magnoliopsida</taxon>
        <taxon>Amborellales</taxon>
        <taxon>Amborellaceae</taxon>
        <taxon>Amborella</taxon>
    </lineage>
</organism>
<reference evidence="2" key="1">
    <citation type="journal article" date="2013" name="Science">
        <title>The Amborella genome and the evolution of flowering plants.</title>
        <authorList>
            <consortium name="Amborella Genome Project"/>
        </authorList>
    </citation>
    <scope>NUCLEOTIDE SEQUENCE [LARGE SCALE GENOMIC DNA]</scope>
</reference>
<dbReference type="AlphaFoldDB" id="W1P3Z2"/>
<gene>
    <name evidence="1" type="ORF">AMTR_s00084p00075780</name>
</gene>
<accession>W1P3Z2</accession>
<protein>
    <submittedName>
        <fullName evidence="1">Uncharacterized protein</fullName>
    </submittedName>
</protein>